<sequence length="159" mass="17342">MSAFTELPVLLTIIGIVLLIVEFAVLGFSTLFLVFVACACFGTAILQLVGLLPENLLWSTISVGIQTAIFGVLLWKPLRKLQNIQQAEDDQPNDINGIEFRLSSNLSPTTPSQHNYSGISWVVELDGELGDEQNQELAQGTLVKVSRSSVGKLFVKPVK</sequence>
<proteinExistence type="predicted"/>
<keyword evidence="1" id="KW-0812">Transmembrane</keyword>
<gene>
    <name evidence="2" type="ORF">Q4521_14345</name>
</gene>
<comment type="caution">
    <text evidence="2">The sequence shown here is derived from an EMBL/GenBank/DDBJ whole genome shotgun (WGS) entry which is preliminary data.</text>
</comment>
<keyword evidence="1" id="KW-1133">Transmembrane helix</keyword>
<feature type="transmembrane region" description="Helical" evidence="1">
    <location>
        <begin position="6"/>
        <end position="25"/>
    </location>
</feature>
<organism evidence="2 3">
    <name type="scientific">Saccharophagus degradans</name>
    <dbReference type="NCBI Taxonomy" id="86304"/>
    <lineage>
        <taxon>Bacteria</taxon>
        <taxon>Pseudomonadati</taxon>
        <taxon>Pseudomonadota</taxon>
        <taxon>Gammaproteobacteria</taxon>
        <taxon>Cellvibrionales</taxon>
        <taxon>Cellvibrionaceae</taxon>
        <taxon>Saccharophagus</taxon>
    </lineage>
</organism>
<dbReference type="EMBL" id="JAUOPB010000010">
    <property type="protein sequence ID" value="MDO6423659.1"/>
    <property type="molecule type" value="Genomic_DNA"/>
</dbReference>
<feature type="transmembrane region" description="Helical" evidence="1">
    <location>
        <begin position="32"/>
        <end position="50"/>
    </location>
</feature>
<keyword evidence="1" id="KW-0472">Membrane</keyword>
<feature type="transmembrane region" description="Helical" evidence="1">
    <location>
        <begin position="56"/>
        <end position="75"/>
    </location>
</feature>
<evidence type="ECO:0000256" key="1">
    <source>
        <dbReference type="SAM" id="Phobius"/>
    </source>
</evidence>
<accession>A0AAW7X7V7</accession>
<protein>
    <recommendedName>
        <fullName evidence="4">NfeD-like C-terminal domain-containing protein</fullName>
    </recommendedName>
</protein>
<reference evidence="2" key="1">
    <citation type="submission" date="2023-07" db="EMBL/GenBank/DDBJ databases">
        <title>Genome content predicts the carbon catabolic preferences of heterotrophic bacteria.</title>
        <authorList>
            <person name="Gralka M."/>
        </authorList>
    </citation>
    <scope>NUCLEOTIDE SEQUENCE</scope>
    <source>
        <strain evidence="2">I3M17_2</strain>
    </source>
</reference>
<dbReference type="AlphaFoldDB" id="A0AAW7X7V7"/>
<evidence type="ECO:0000313" key="3">
    <source>
        <dbReference type="Proteomes" id="UP001169760"/>
    </source>
</evidence>
<dbReference type="RefSeq" id="WP_216064501.1">
    <property type="nucleotide sequence ID" value="NZ_JAHKPP010000031.1"/>
</dbReference>
<evidence type="ECO:0000313" key="2">
    <source>
        <dbReference type="EMBL" id="MDO6423659.1"/>
    </source>
</evidence>
<dbReference type="Proteomes" id="UP001169760">
    <property type="component" value="Unassembled WGS sequence"/>
</dbReference>
<name>A0AAW7X7V7_9GAMM</name>
<evidence type="ECO:0008006" key="4">
    <source>
        <dbReference type="Google" id="ProtNLM"/>
    </source>
</evidence>